<reference evidence="8" key="3">
    <citation type="submission" date="2020-02" db="EMBL/GenBank/DDBJ databases">
        <authorList>
            <person name="Littmann E."/>
            <person name="Sorbara M."/>
        </authorList>
    </citation>
    <scope>NUCLEOTIDE SEQUENCE</scope>
    <source>
        <strain evidence="8">MSK.10.16</strain>
    </source>
</reference>
<dbReference type="GO" id="GO:0005524">
    <property type="term" value="F:ATP binding"/>
    <property type="evidence" value="ECO:0007669"/>
    <property type="project" value="UniProtKB-KW"/>
</dbReference>
<evidence type="ECO:0000313" key="8">
    <source>
        <dbReference type="EMBL" id="NSE58426.1"/>
    </source>
</evidence>
<dbReference type="Proteomes" id="UP000472916">
    <property type="component" value="Unassembled WGS sequence"/>
</dbReference>
<protein>
    <submittedName>
        <fullName evidence="8">ABC transporter ATP-binding protein</fullName>
    </submittedName>
    <submittedName>
        <fullName evidence="6">ATP-binding cassette domain-containing protein</fullName>
    </submittedName>
</protein>
<evidence type="ECO:0000256" key="3">
    <source>
        <dbReference type="ARBA" id="ARBA00022741"/>
    </source>
</evidence>
<feature type="domain" description="ABC transporter" evidence="5">
    <location>
        <begin position="21"/>
        <end position="250"/>
    </location>
</feature>
<keyword evidence="4 6" id="KW-0067">ATP-binding</keyword>
<keyword evidence="3" id="KW-0547">Nucleotide-binding</keyword>
<evidence type="ECO:0000259" key="5">
    <source>
        <dbReference type="PROSITE" id="PS50893"/>
    </source>
</evidence>
<dbReference type="RefSeq" id="WP_130096640.1">
    <property type="nucleotide sequence ID" value="NZ_JAAIMW010000018.1"/>
</dbReference>
<dbReference type="Proteomes" id="UP000449249">
    <property type="component" value="Unassembled WGS sequence"/>
</dbReference>
<dbReference type="InterPro" id="IPR050683">
    <property type="entry name" value="Bact_Polysacc_Export_ATP-bd"/>
</dbReference>
<evidence type="ECO:0000256" key="2">
    <source>
        <dbReference type="ARBA" id="ARBA00022448"/>
    </source>
</evidence>
<dbReference type="EMBL" id="WWSH01000010">
    <property type="protein sequence ID" value="MZK11034.1"/>
    <property type="molecule type" value="Genomic_DNA"/>
</dbReference>
<dbReference type="PANTHER" id="PTHR46743:SF2">
    <property type="entry name" value="TEICHOIC ACIDS EXPORT ATP-BINDING PROTEIN TAGH"/>
    <property type="match status" value="1"/>
</dbReference>
<evidence type="ECO:0000256" key="1">
    <source>
        <dbReference type="ARBA" id="ARBA00005417"/>
    </source>
</evidence>
<dbReference type="Proteomes" id="UP000724058">
    <property type="component" value="Unassembled WGS sequence"/>
</dbReference>
<gene>
    <name evidence="8" type="ORF">G4332_09920</name>
    <name evidence="7" type="ORF">GT528_08290</name>
    <name evidence="6" type="ORF">GT576_11955</name>
</gene>
<dbReference type="InterPro" id="IPR003593">
    <property type="entry name" value="AAA+_ATPase"/>
</dbReference>
<dbReference type="Pfam" id="PF00005">
    <property type="entry name" value="ABC_tran"/>
    <property type="match status" value="1"/>
</dbReference>
<dbReference type="InterPro" id="IPR017871">
    <property type="entry name" value="ABC_transporter-like_CS"/>
</dbReference>
<comment type="similarity">
    <text evidence="1">Belongs to the ABC transporter superfamily.</text>
</comment>
<dbReference type="PROSITE" id="PS00211">
    <property type="entry name" value="ABC_TRANSPORTER_1"/>
    <property type="match status" value="1"/>
</dbReference>
<dbReference type="PANTHER" id="PTHR46743">
    <property type="entry name" value="TEICHOIC ACIDS EXPORT ATP-BINDING PROTEIN TAGH"/>
    <property type="match status" value="1"/>
</dbReference>
<proteinExistence type="inferred from homology"/>
<evidence type="ECO:0000313" key="10">
    <source>
        <dbReference type="Proteomes" id="UP000472916"/>
    </source>
</evidence>
<reference evidence="8" key="2">
    <citation type="journal article" date="2020" name="Cell Host Microbe">
        <title>Functional and Genomic Variation between Human-Derived Isolates of Lachnospiraceae Reveals Inter- and Intra-Species Diversity.</title>
        <authorList>
            <person name="Sorbara M.T."/>
            <person name="Littmann E.R."/>
            <person name="Fontana E."/>
            <person name="Moody T.U."/>
            <person name="Kohout C.E."/>
            <person name="Gjonbalaj M."/>
            <person name="Eaton V."/>
            <person name="Seok R."/>
            <person name="Leiner I.M."/>
            <person name="Pamer E.G."/>
        </authorList>
    </citation>
    <scope>NUCLEOTIDE SEQUENCE</scope>
    <source>
        <strain evidence="8">MSK.10.16</strain>
    </source>
</reference>
<dbReference type="GO" id="GO:0140359">
    <property type="term" value="F:ABC-type transporter activity"/>
    <property type="evidence" value="ECO:0007669"/>
    <property type="project" value="InterPro"/>
</dbReference>
<name>A0A6N9JXZ2_9FIRM</name>
<dbReference type="CDD" id="cd03220">
    <property type="entry name" value="ABC_KpsT_Wzt"/>
    <property type="match status" value="1"/>
</dbReference>
<dbReference type="InterPro" id="IPR027417">
    <property type="entry name" value="P-loop_NTPase"/>
</dbReference>
<dbReference type="EMBL" id="WWSC01000008">
    <property type="protein sequence ID" value="MZK41709.1"/>
    <property type="molecule type" value="Genomic_DNA"/>
</dbReference>
<dbReference type="SUPFAM" id="SSF52540">
    <property type="entry name" value="P-loop containing nucleoside triphosphate hydrolases"/>
    <property type="match status" value="1"/>
</dbReference>
<evidence type="ECO:0000313" key="9">
    <source>
        <dbReference type="Proteomes" id="UP000449249"/>
    </source>
</evidence>
<dbReference type="PROSITE" id="PS50893">
    <property type="entry name" value="ABC_TRANSPORTER_2"/>
    <property type="match status" value="1"/>
</dbReference>
<sequence>MDQDTIIKVDHVSMKFNLSSEKVDNFKEYLIKRIKNNLKYDEFWALTDVDFEVKRGESVALIGLNGCGKSTMLKVIAGVLKPTKGSVSVGGTIAPMIELGAGFDMDLTARENVYLNGAILGYNRAQMNEYYDDLVEFSELEEFMDVPIKNFSSGMLARLAFSIATIGKPDILIVDEVLSVGDFRFQEKCEKRIQGMMKEDTTILFVSHSIDQVKKICKRAIWIEKGHIRDDGPSDIVGTEFERAYYAGELSE</sequence>
<dbReference type="GO" id="GO:0016020">
    <property type="term" value="C:membrane"/>
    <property type="evidence" value="ECO:0007669"/>
    <property type="project" value="InterPro"/>
</dbReference>
<dbReference type="InterPro" id="IPR003439">
    <property type="entry name" value="ABC_transporter-like_ATP-bd"/>
</dbReference>
<dbReference type="InterPro" id="IPR015860">
    <property type="entry name" value="ABC_transpr_TagH-like"/>
</dbReference>
<dbReference type="AlphaFoldDB" id="A0A6N9JXZ2"/>
<comment type="caution">
    <text evidence="6">The sequence shown here is derived from an EMBL/GenBank/DDBJ whole genome shotgun (WGS) entry which is preliminary data.</text>
</comment>
<evidence type="ECO:0000256" key="4">
    <source>
        <dbReference type="ARBA" id="ARBA00022840"/>
    </source>
</evidence>
<dbReference type="GO" id="GO:0016887">
    <property type="term" value="F:ATP hydrolysis activity"/>
    <property type="evidence" value="ECO:0007669"/>
    <property type="project" value="InterPro"/>
</dbReference>
<reference evidence="9 10" key="1">
    <citation type="journal article" date="2019" name="Nat. Med.">
        <title>A library of human gut bacterial isolates paired with longitudinal multiomics data enables mechanistic microbiome research.</title>
        <authorList>
            <person name="Poyet M."/>
            <person name="Groussin M."/>
            <person name="Gibbons S.M."/>
            <person name="Avila-Pacheco J."/>
            <person name="Jiang X."/>
            <person name="Kearney S.M."/>
            <person name="Perrotta A.R."/>
            <person name="Berdy B."/>
            <person name="Zhao S."/>
            <person name="Lieberman T.D."/>
            <person name="Swanson P.K."/>
            <person name="Smith M."/>
            <person name="Roesemann S."/>
            <person name="Alexander J.E."/>
            <person name="Rich S.A."/>
            <person name="Livny J."/>
            <person name="Vlamakis H."/>
            <person name="Clish C."/>
            <person name="Bullock K."/>
            <person name="Deik A."/>
            <person name="Scott J."/>
            <person name="Pierce K.A."/>
            <person name="Xavier R.J."/>
            <person name="Alm E.J."/>
        </authorList>
    </citation>
    <scope>NUCLEOTIDE SEQUENCE [LARGE SCALE GENOMIC DNA]</scope>
    <source>
        <strain evidence="6 9">BIOML-A1</strain>
        <strain evidence="7 10">BIOML-A6</strain>
    </source>
</reference>
<evidence type="ECO:0000313" key="6">
    <source>
        <dbReference type="EMBL" id="MZK11034.1"/>
    </source>
</evidence>
<dbReference type="SMART" id="SM00382">
    <property type="entry name" value="AAA"/>
    <property type="match status" value="1"/>
</dbReference>
<dbReference type="Gene3D" id="3.40.50.300">
    <property type="entry name" value="P-loop containing nucleotide triphosphate hydrolases"/>
    <property type="match status" value="1"/>
</dbReference>
<keyword evidence="2" id="KW-0813">Transport</keyword>
<evidence type="ECO:0000313" key="7">
    <source>
        <dbReference type="EMBL" id="MZK41709.1"/>
    </source>
</evidence>
<dbReference type="EMBL" id="JAAIOD010000012">
    <property type="protein sequence ID" value="NSE58426.1"/>
    <property type="molecule type" value="Genomic_DNA"/>
</dbReference>
<accession>A0A6N9JXZ2</accession>
<organism evidence="6 9">
    <name type="scientific">Dorea longicatena</name>
    <dbReference type="NCBI Taxonomy" id="88431"/>
    <lineage>
        <taxon>Bacteria</taxon>
        <taxon>Bacillati</taxon>
        <taxon>Bacillota</taxon>
        <taxon>Clostridia</taxon>
        <taxon>Lachnospirales</taxon>
        <taxon>Lachnospiraceae</taxon>
        <taxon>Dorea</taxon>
    </lineage>
</organism>